<keyword evidence="2" id="KW-1185">Reference proteome</keyword>
<dbReference type="AlphaFoldDB" id="A0A0C2WW70"/>
<organism evidence="1 2">
    <name type="scientific">Amanita muscaria (strain Koide BX008)</name>
    <dbReference type="NCBI Taxonomy" id="946122"/>
    <lineage>
        <taxon>Eukaryota</taxon>
        <taxon>Fungi</taxon>
        <taxon>Dikarya</taxon>
        <taxon>Basidiomycota</taxon>
        <taxon>Agaricomycotina</taxon>
        <taxon>Agaricomycetes</taxon>
        <taxon>Agaricomycetidae</taxon>
        <taxon>Agaricales</taxon>
        <taxon>Pluteineae</taxon>
        <taxon>Amanitaceae</taxon>
        <taxon>Amanita</taxon>
    </lineage>
</organism>
<accession>A0A0C2WW70</accession>
<name>A0A0C2WW70_AMAMK</name>
<dbReference type="EMBL" id="KN818238">
    <property type="protein sequence ID" value="KIL66032.1"/>
    <property type="molecule type" value="Genomic_DNA"/>
</dbReference>
<gene>
    <name evidence="1" type="ORF">M378DRAFT_161251</name>
</gene>
<dbReference type="HOGENOM" id="CLU_1140286_0_0_1"/>
<evidence type="ECO:0000313" key="1">
    <source>
        <dbReference type="EMBL" id="KIL66032.1"/>
    </source>
</evidence>
<evidence type="ECO:0000313" key="2">
    <source>
        <dbReference type="Proteomes" id="UP000054549"/>
    </source>
</evidence>
<dbReference type="InParanoid" id="A0A0C2WW70"/>
<feature type="non-terminal residue" evidence="1">
    <location>
        <position position="244"/>
    </location>
</feature>
<proteinExistence type="predicted"/>
<dbReference type="OrthoDB" id="3025667at2759"/>
<dbReference type="Proteomes" id="UP000054549">
    <property type="component" value="Unassembled WGS sequence"/>
</dbReference>
<sequence length="244" mass="28336">MPRRAKFSHRQIININSHMRKENKQRELEEFGLLYFKYTKLTEDHAMVLRQDMKESDAAHARVLAETLKEQEGNPPASSRSPEQIQLDLKELARRCEIEPRSFDDRWRICFSSMAYVRTMMDCVVALPNRPFSDLVAVITIGSRLITEHYAKNPSQTRARRVNLIPKEPVTRKVTRQEVKRWRANPEDLVGKGFVTMKRQAFVVSDFATKKVKGAQYDVLYEDHGLNVFDLDALLKLVADCELV</sequence>
<protein>
    <submittedName>
        <fullName evidence="1">Uncharacterized protein</fullName>
    </submittedName>
</protein>
<reference evidence="1 2" key="1">
    <citation type="submission" date="2014-04" db="EMBL/GenBank/DDBJ databases">
        <title>Evolutionary Origins and Diversification of the Mycorrhizal Mutualists.</title>
        <authorList>
            <consortium name="DOE Joint Genome Institute"/>
            <consortium name="Mycorrhizal Genomics Consortium"/>
            <person name="Kohler A."/>
            <person name="Kuo A."/>
            <person name="Nagy L.G."/>
            <person name="Floudas D."/>
            <person name="Copeland A."/>
            <person name="Barry K.W."/>
            <person name="Cichocki N."/>
            <person name="Veneault-Fourrey C."/>
            <person name="LaButti K."/>
            <person name="Lindquist E.A."/>
            <person name="Lipzen A."/>
            <person name="Lundell T."/>
            <person name="Morin E."/>
            <person name="Murat C."/>
            <person name="Riley R."/>
            <person name="Ohm R."/>
            <person name="Sun H."/>
            <person name="Tunlid A."/>
            <person name="Henrissat B."/>
            <person name="Grigoriev I.V."/>
            <person name="Hibbett D.S."/>
            <person name="Martin F."/>
        </authorList>
    </citation>
    <scope>NUCLEOTIDE SEQUENCE [LARGE SCALE GENOMIC DNA]</scope>
    <source>
        <strain evidence="1 2">Koide BX008</strain>
    </source>
</reference>